<evidence type="ECO:0000259" key="7">
    <source>
        <dbReference type="Pfam" id="PF00460"/>
    </source>
</evidence>
<dbReference type="Pfam" id="PF21158">
    <property type="entry name" value="flgK_1st_1"/>
    <property type="match status" value="1"/>
</dbReference>
<evidence type="ECO:0000259" key="9">
    <source>
        <dbReference type="Pfam" id="PF21158"/>
    </source>
</evidence>
<feature type="domain" description="Flagellar hook-associated protein 1 D2-like" evidence="9">
    <location>
        <begin position="335"/>
        <end position="409"/>
    </location>
</feature>
<dbReference type="PRINTS" id="PR01005">
    <property type="entry name" value="FLGHOOKAP1"/>
</dbReference>
<evidence type="ECO:0000256" key="1">
    <source>
        <dbReference type="ARBA" id="ARBA00004365"/>
    </source>
</evidence>
<keyword evidence="11" id="KW-0282">Flagellum</keyword>
<dbReference type="GO" id="GO:0044780">
    <property type="term" value="P:bacterial-type flagellum assembly"/>
    <property type="evidence" value="ECO:0007669"/>
    <property type="project" value="InterPro"/>
</dbReference>
<evidence type="ECO:0000313" key="14">
    <source>
        <dbReference type="Proteomes" id="UP000294772"/>
    </source>
</evidence>
<dbReference type="PANTHER" id="PTHR30033:SF1">
    <property type="entry name" value="FLAGELLAR HOOK-ASSOCIATED PROTEIN 1"/>
    <property type="match status" value="1"/>
</dbReference>
<dbReference type="EMBL" id="SLXF01000002">
    <property type="protein sequence ID" value="TCP08846.1"/>
    <property type="molecule type" value="Genomic_DNA"/>
</dbReference>
<dbReference type="InterPro" id="IPR053927">
    <property type="entry name" value="FlgK_helical"/>
</dbReference>
<dbReference type="Pfam" id="PF22638">
    <property type="entry name" value="FlgK_D1"/>
    <property type="match status" value="1"/>
</dbReference>
<comment type="subcellular location">
    <subcellularLocation>
        <location evidence="1">Bacterial flagellum</location>
    </subcellularLocation>
    <subcellularLocation>
        <location evidence="2">Secreted</location>
    </subcellularLocation>
</comment>
<evidence type="ECO:0000259" key="10">
    <source>
        <dbReference type="Pfam" id="PF22638"/>
    </source>
</evidence>
<evidence type="ECO:0000313" key="12">
    <source>
        <dbReference type="EMBL" id="TCP08846.1"/>
    </source>
</evidence>
<evidence type="ECO:0000256" key="5">
    <source>
        <dbReference type="ARBA" id="ARBA00022525"/>
    </source>
</evidence>
<keyword evidence="11" id="KW-0969">Cilium</keyword>
<evidence type="ECO:0000256" key="3">
    <source>
        <dbReference type="ARBA" id="ARBA00009677"/>
    </source>
</evidence>
<dbReference type="InterPro" id="IPR001444">
    <property type="entry name" value="Flag_bb_rod_N"/>
</dbReference>
<keyword evidence="5" id="KW-0964">Secreted</keyword>
<dbReference type="OrthoDB" id="9802553at2"/>
<feature type="domain" description="Flagellar basal-body/hook protein C-terminal" evidence="8">
    <location>
        <begin position="591"/>
        <end position="631"/>
    </location>
</feature>
<proteinExistence type="inferred from homology"/>
<evidence type="ECO:0000313" key="11">
    <source>
        <dbReference type="EMBL" id="PPE71729.1"/>
    </source>
</evidence>
<feature type="domain" description="Flagellar basal body rod protein N-terminal" evidence="7">
    <location>
        <begin position="7"/>
        <end position="34"/>
    </location>
</feature>
<protein>
    <recommendedName>
        <fullName evidence="4">Flagellar hook-associated protein 1</fullName>
    </recommendedName>
</protein>
<dbReference type="InterPro" id="IPR049119">
    <property type="entry name" value="FlgK_D2-like"/>
</dbReference>
<dbReference type="GO" id="GO:0005198">
    <property type="term" value="F:structural molecule activity"/>
    <property type="evidence" value="ECO:0007669"/>
    <property type="project" value="InterPro"/>
</dbReference>
<comment type="similarity">
    <text evidence="3">Belongs to the flagella basal body rod proteins family.</text>
</comment>
<dbReference type="GO" id="GO:0005576">
    <property type="term" value="C:extracellular region"/>
    <property type="evidence" value="ECO:0007669"/>
    <property type="project" value="UniProtKB-SubCell"/>
</dbReference>
<feature type="domain" description="Flagellar hook-associated protein FlgK helical" evidence="10">
    <location>
        <begin position="92"/>
        <end position="324"/>
    </location>
</feature>
<dbReference type="AlphaFoldDB" id="A0A2S5T9U9"/>
<dbReference type="InterPro" id="IPR010930">
    <property type="entry name" value="Flg_bb/hook_C_dom"/>
</dbReference>
<dbReference type="InterPro" id="IPR002371">
    <property type="entry name" value="FlgK"/>
</dbReference>
<evidence type="ECO:0000256" key="2">
    <source>
        <dbReference type="ARBA" id="ARBA00004613"/>
    </source>
</evidence>
<evidence type="ECO:0000256" key="6">
    <source>
        <dbReference type="ARBA" id="ARBA00023143"/>
    </source>
</evidence>
<gene>
    <name evidence="11" type="ORF">C1702_01690</name>
    <name evidence="12" type="ORF">EV676_102356</name>
</gene>
<dbReference type="Proteomes" id="UP000294772">
    <property type="component" value="Unassembled WGS sequence"/>
</dbReference>
<dbReference type="NCBIfam" id="TIGR02492">
    <property type="entry name" value="flgK_ends"/>
    <property type="match status" value="1"/>
</dbReference>
<sequence length="635" mass="66376">MAGILSIGTRAMFAAQAQIDTAAGNISNANTPGYSRQSVQLETAGGQYTGRGFFGYGVAITTVSRAHDAFLTREAAATLSIASMDSTRLTQLQRLEQVFDMGEAGLGHAASQVLNAFVDVASRPTDSSARQVVLSRLEELASRFRSAAQELATLQSGVTQELKTGIATVNELARRVADLNQQIARVQGLDHEPNDLLDQRDQLIREINKYVQVTQIPADDGTVGLFIGGGQRLVLGNHALELRAVPDEYDASVMRLAVHEGNVDRLLPENTLSGGSLAGLLRFQRTDLADAQNQLGRLALAFSSALNAQHALGLDQAGQPGTALLSTAAPRVLPSSRNTGSALPEVAVSSAHLLAASDYELRYEGGAWQLTRLSDGTSVPYTPGTEFDGLTITVPAGTPAEGDRFLLQPLRQAAGDMRSLLGDPRGIAAASPVIATLPPGNTGTVAVSGLIPAQVDPNLAEPIEITFTSPTTFTVNGTVSGTVPTSLVPGEPIRINGWELTLTGTPQPGDRILVQPATVTPSNNGNALGLLALRDAPLVGQQLVGGVATGGETITDAYASVMAAVGVRVQGAKASAEMSDAIAREAEQARTSVAGVNLDEEAARLIQFQQSYQAAAKVLQIAQTVFDSLLQTVGR</sequence>
<keyword evidence="13" id="KW-1185">Reference proteome</keyword>
<comment type="caution">
    <text evidence="11">The sequence shown here is derived from an EMBL/GenBank/DDBJ whole genome shotgun (WGS) entry which is preliminary data.</text>
</comment>
<organism evidence="11 13">
    <name type="scientific">Caldimonas thermodepolymerans</name>
    <dbReference type="NCBI Taxonomy" id="215580"/>
    <lineage>
        <taxon>Bacteria</taxon>
        <taxon>Pseudomonadati</taxon>
        <taxon>Pseudomonadota</taxon>
        <taxon>Betaproteobacteria</taxon>
        <taxon>Burkholderiales</taxon>
        <taxon>Sphaerotilaceae</taxon>
        <taxon>Caldimonas</taxon>
    </lineage>
</organism>
<evidence type="ECO:0000256" key="4">
    <source>
        <dbReference type="ARBA" id="ARBA00016244"/>
    </source>
</evidence>
<dbReference type="GO" id="GO:0009424">
    <property type="term" value="C:bacterial-type flagellum hook"/>
    <property type="evidence" value="ECO:0007669"/>
    <property type="project" value="InterPro"/>
</dbReference>
<evidence type="ECO:0000259" key="8">
    <source>
        <dbReference type="Pfam" id="PF06429"/>
    </source>
</evidence>
<dbReference type="Proteomes" id="UP000239406">
    <property type="component" value="Unassembled WGS sequence"/>
</dbReference>
<dbReference type="RefSeq" id="WP_104355919.1">
    <property type="nucleotide sequence ID" value="NZ_CP064338.1"/>
</dbReference>
<dbReference type="PANTHER" id="PTHR30033">
    <property type="entry name" value="FLAGELLAR HOOK-ASSOCIATED PROTEIN 1"/>
    <property type="match status" value="1"/>
</dbReference>
<keyword evidence="6" id="KW-0975">Bacterial flagellum</keyword>
<dbReference type="Pfam" id="PF06429">
    <property type="entry name" value="Flg_bbr_C"/>
    <property type="match status" value="1"/>
</dbReference>
<reference evidence="12 14" key="2">
    <citation type="submission" date="2019-03" db="EMBL/GenBank/DDBJ databases">
        <title>Genomic Encyclopedia of Type Strains, Phase IV (KMG-IV): sequencing the most valuable type-strain genomes for metagenomic binning, comparative biology and taxonomic classification.</title>
        <authorList>
            <person name="Goeker M."/>
        </authorList>
    </citation>
    <scope>NUCLEOTIDE SEQUENCE [LARGE SCALE GENOMIC DNA]</scope>
    <source>
        <strain evidence="12 14">DSM 15264</strain>
    </source>
</reference>
<keyword evidence="11" id="KW-0966">Cell projection</keyword>
<reference evidence="11 13" key="1">
    <citation type="submission" date="2018-02" db="EMBL/GenBank/DDBJ databases">
        <title>Reclassifiation of [Polyangium] brachysporum DSM 7029 as Guopingzhaonella breviflexa gen. nov., sp. nov., a member of the family Comamonadaceae.</title>
        <authorList>
            <person name="Tang B."/>
        </authorList>
    </citation>
    <scope>NUCLEOTIDE SEQUENCE [LARGE SCALE GENOMIC DNA]</scope>
    <source>
        <strain evidence="11 13">DSM 15344</strain>
    </source>
</reference>
<dbReference type="EMBL" id="PSNY01000001">
    <property type="protein sequence ID" value="PPE71729.1"/>
    <property type="molecule type" value="Genomic_DNA"/>
</dbReference>
<accession>A0A2S5T9U9</accession>
<dbReference type="SUPFAM" id="SSF64518">
    <property type="entry name" value="Phase 1 flagellin"/>
    <property type="match status" value="1"/>
</dbReference>
<name>A0A2S5T9U9_9BURK</name>
<evidence type="ECO:0000313" key="13">
    <source>
        <dbReference type="Proteomes" id="UP000239406"/>
    </source>
</evidence>
<dbReference type="Pfam" id="PF00460">
    <property type="entry name" value="Flg_bb_rod"/>
    <property type="match status" value="1"/>
</dbReference>